<comment type="pathway">
    <text evidence="5 8">Amino-acid biosynthesis; L-homocysteine biosynthesis; L-homocysteine from S-adenosyl-L-homocysteine: step 1/1.</text>
</comment>
<comment type="cofactor">
    <cofactor evidence="5 7 8">
        <name>NAD(+)</name>
        <dbReference type="ChEBI" id="CHEBI:57540"/>
    </cofactor>
    <text evidence="5 7 8">Binds 1 NAD(+) per subunit.</text>
</comment>
<feature type="binding site" evidence="5 7">
    <location>
        <position position="384"/>
    </location>
    <ligand>
        <name>NAD(+)</name>
        <dbReference type="ChEBI" id="CHEBI:57540"/>
    </ligand>
</feature>
<dbReference type="SMR" id="A0A375FRM8"/>
<feature type="binding site" evidence="5 6">
    <location>
        <position position="226"/>
    </location>
    <ligand>
        <name>substrate</name>
    </ligand>
</feature>
<dbReference type="PIRSF" id="PIRSF001109">
    <property type="entry name" value="Ad_hcy_hydrolase"/>
    <property type="match status" value="1"/>
</dbReference>
<feature type="binding site" evidence="7">
    <location>
        <position position="391"/>
    </location>
    <ligand>
        <name>NAD(+)</name>
        <dbReference type="ChEBI" id="CHEBI:57540"/>
    </ligand>
</feature>
<keyword evidence="5" id="KW-0963">Cytoplasm</keyword>
<dbReference type="InterPro" id="IPR036291">
    <property type="entry name" value="NAD(P)-bd_dom_sf"/>
</dbReference>
<evidence type="ECO:0000256" key="9">
    <source>
        <dbReference type="RuleBase" id="RU004166"/>
    </source>
</evidence>
<dbReference type="GO" id="GO:0006730">
    <property type="term" value="P:one-carbon metabolic process"/>
    <property type="evidence" value="ECO:0007669"/>
    <property type="project" value="UniProtKB-UniRule"/>
</dbReference>
<sequence length="472" mass="51913">MNAVTDLKQDYLVADINLAGWGRKEIAIAETEMPGLMAIRDEFAAAQPLKGARIAGSLHMTIQTAVLIETLKALGADVRWASCNIFSTQDHAAAAIAAGGTPVFAFKGESLKEYWDFTHRIFDWADGGTPNMILDDGGDATLLLHLGARAEKDQSVIANPGSEEETFLFAAIKEKLAKDPSWYSRNLAAIRGVTEETTTGVHRLYQMAQKGELRFPAINVNDSVTKSKFDNLYGCRESLVDGIKRATDVMIAGKIAVVAGYGDVGKGSAQALRALSAQVWVTEIDPICALQAAMEGYRVVTMDYAAEHGDIFVTCTGNYHVITHEHMAKMKDQAIVCNIGHFDNEIDIASIEKYEWDEIKPQVDHVKFPDGKKLIILAKGRLVNLGCATGHPSYVMSSSFANQTIAQIELWQERDSGKYPVGVYTLPKHLDEKVARLQLRKLNAQLTELTDQQAAYIGVKKEGPYKADHYRY</sequence>
<dbReference type="NCBIfam" id="NF004005">
    <property type="entry name" value="PRK05476.2-3"/>
    <property type="match status" value="1"/>
</dbReference>
<dbReference type="AlphaFoldDB" id="A0A375FRM8"/>
<dbReference type="SMART" id="SM00996">
    <property type="entry name" value="AdoHcyase"/>
    <property type="match status" value="1"/>
</dbReference>
<feature type="binding site" evidence="5">
    <location>
        <position position="318"/>
    </location>
    <ligand>
        <name>NAD(+)</name>
        <dbReference type="ChEBI" id="CHEBI:57540"/>
    </ligand>
</feature>
<feature type="domain" description="S-adenosyl-L-homocysteine hydrolase NAD binding" evidence="10">
    <location>
        <begin position="231"/>
        <end position="390"/>
    </location>
</feature>
<dbReference type="NCBIfam" id="TIGR00936">
    <property type="entry name" value="ahcY"/>
    <property type="match status" value="1"/>
</dbReference>
<comment type="caution">
    <text evidence="11">The sequence shown here is derived from an EMBL/GenBank/DDBJ whole genome shotgun (WGS) entry which is preliminary data.</text>
</comment>
<gene>
    <name evidence="5 11" type="primary">ahcY</name>
    <name evidence="11" type="ORF">CBM2594_A30066</name>
</gene>
<dbReference type="Proteomes" id="UP000257139">
    <property type="component" value="Chromosome CBM2594_a"/>
</dbReference>
<name>A0A375FRM8_9BURK</name>
<dbReference type="RefSeq" id="WP_012351529.1">
    <property type="nucleotide sequence ID" value="NZ_CBCRZP010000019.1"/>
</dbReference>
<dbReference type="InterPro" id="IPR015878">
    <property type="entry name" value="Ado_hCys_hydrolase_NAD-bd"/>
</dbReference>
<dbReference type="EC" id="3.13.2.1" evidence="5"/>
<dbReference type="Pfam" id="PF05221">
    <property type="entry name" value="AdoHcyase"/>
    <property type="match status" value="1"/>
</dbReference>
<dbReference type="InterPro" id="IPR020082">
    <property type="entry name" value="S-Ado-L-homoCys_hydrolase_CS"/>
</dbReference>
<dbReference type="EMBL" id="OGUU01000007">
    <property type="protein sequence ID" value="SPC08480.1"/>
    <property type="molecule type" value="Genomic_DNA"/>
</dbReference>
<dbReference type="GO" id="GO:0033353">
    <property type="term" value="P:S-adenosylmethionine cycle"/>
    <property type="evidence" value="ECO:0007669"/>
    <property type="project" value="TreeGrafter"/>
</dbReference>
<evidence type="ECO:0000256" key="2">
    <source>
        <dbReference type="ARBA" id="ARBA00022563"/>
    </source>
</evidence>
<organism evidence="11 12">
    <name type="scientific">Cupriavidus taiwanensis</name>
    <dbReference type="NCBI Taxonomy" id="164546"/>
    <lineage>
        <taxon>Bacteria</taxon>
        <taxon>Pseudomonadati</taxon>
        <taxon>Pseudomonadota</taxon>
        <taxon>Betaproteobacteria</taxon>
        <taxon>Burkholderiales</taxon>
        <taxon>Burkholderiaceae</taxon>
        <taxon>Cupriavidus</taxon>
    </lineage>
</organism>
<feature type="binding site" evidence="5 7">
    <location>
        <position position="283"/>
    </location>
    <ligand>
        <name>NAD(+)</name>
        <dbReference type="ChEBI" id="CHEBI:57540"/>
    </ligand>
</feature>
<dbReference type="OMA" id="YIGVTVE"/>
<evidence type="ECO:0000256" key="8">
    <source>
        <dbReference type="RuleBase" id="RU000548"/>
    </source>
</evidence>
<accession>A0A375FRM8</accession>
<evidence type="ECO:0000313" key="12">
    <source>
        <dbReference type="Proteomes" id="UP000257139"/>
    </source>
</evidence>
<feature type="binding site" evidence="5 6">
    <location>
        <position position="61"/>
    </location>
    <ligand>
        <name>substrate</name>
    </ligand>
</feature>
<feature type="binding site" evidence="5">
    <location>
        <begin position="260"/>
        <end position="265"/>
    </location>
    <ligand>
        <name>NAD(+)</name>
        <dbReference type="ChEBI" id="CHEBI:57540"/>
    </ligand>
</feature>
<evidence type="ECO:0000256" key="4">
    <source>
        <dbReference type="ARBA" id="ARBA00023027"/>
    </source>
</evidence>
<evidence type="ECO:0000259" key="10">
    <source>
        <dbReference type="SMART" id="SM00997"/>
    </source>
</evidence>
<evidence type="ECO:0000256" key="1">
    <source>
        <dbReference type="ARBA" id="ARBA00007122"/>
    </source>
</evidence>
<evidence type="ECO:0000313" key="11">
    <source>
        <dbReference type="EMBL" id="SPC08480.1"/>
    </source>
</evidence>
<reference evidence="11 12" key="1">
    <citation type="submission" date="2018-01" db="EMBL/GenBank/DDBJ databases">
        <authorList>
            <person name="Clerissi C."/>
        </authorList>
    </citation>
    <scope>NUCLEOTIDE SEQUENCE [LARGE SCALE GENOMIC DNA]</scope>
    <source>
        <strain evidence="11">Cupriavidus taiwanensis STM 6021</strain>
    </source>
</reference>
<comment type="subcellular location">
    <subcellularLocation>
        <location evidence="5">Cytoplasm</location>
    </subcellularLocation>
</comment>
<evidence type="ECO:0000256" key="3">
    <source>
        <dbReference type="ARBA" id="ARBA00022801"/>
    </source>
</evidence>
<dbReference type="GO" id="GO:0004013">
    <property type="term" value="F:adenosylhomocysteinase activity"/>
    <property type="evidence" value="ECO:0007669"/>
    <property type="project" value="UniProtKB-UniRule"/>
</dbReference>
<dbReference type="Pfam" id="PF00670">
    <property type="entry name" value="AdoHcyase_NAD"/>
    <property type="match status" value="1"/>
</dbReference>
<dbReference type="InterPro" id="IPR000043">
    <property type="entry name" value="Adenosylhomocysteinase-like"/>
</dbReference>
<dbReference type="FunFam" id="3.40.50.720:FF:000004">
    <property type="entry name" value="Adenosylhomocysteinase"/>
    <property type="match status" value="1"/>
</dbReference>
<dbReference type="HAMAP" id="MF_00563">
    <property type="entry name" value="AdoHcyase"/>
    <property type="match status" value="1"/>
</dbReference>
<comment type="similarity">
    <text evidence="1 5 9">Belongs to the adenosylhomocysteinase family.</text>
</comment>
<dbReference type="PANTHER" id="PTHR23420">
    <property type="entry name" value="ADENOSYLHOMOCYSTEINASE"/>
    <property type="match status" value="1"/>
</dbReference>
<keyword evidence="3 5" id="KW-0378">Hydrolase</keyword>
<feature type="binding site" evidence="5">
    <location>
        <position position="231"/>
    </location>
    <ligand>
        <name>NAD(+)</name>
        <dbReference type="ChEBI" id="CHEBI:57540"/>
    </ligand>
</feature>
<evidence type="ECO:0000256" key="6">
    <source>
        <dbReference type="PIRSR" id="PIRSR001109-1"/>
    </source>
</evidence>
<feature type="binding site" evidence="5 6">
    <location>
        <position position="196"/>
    </location>
    <ligand>
        <name>substrate</name>
    </ligand>
</feature>
<dbReference type="GeneID" id="29760792"/>
<dbReference type="GO" id="GO:0071269">
    <property type="term" value="P:L-homocysteine biosynthetic process"/>
    <property type="evidence" value="ECO:0007669"/>
    <property type="project" value="UniProtKB-UniRule"/>
</dbReference>
<evidence type="ECO:0000256" key="5">
    <source>
        <dbReference type="HAMAP-Rule" id="MF_00563"/>
    </source>
</evidence>
<feature type="binding site" evidence="5 6">
    <location>
        <position position="136"/>
    </location>
    <ligand>
        <name>substrate</name>
    </ligand>
</feature>
<dbReference type="SMART" id="SM00997">
    <property type="entry name" value="AdoHcyase_NAD"/>
    <property type="match status" value="1"/>
</dbReference>
<keyword evidence="4 5" id="KW-0520">NAD</keyword>
<proteinExistence type="inferred from homology"/>
<protein>
    <recommendedName>
        <fullName evidence="5">Adenosylhomocysteinase</fullName>
        <ecNumber evidence="5">3.13.2.1</ecNumber>
    </recommendedName>
    <alternativeName>
        <fullName evidence="5">S-adenosyl-L-homocysteine hydrolase</fullName>
        <shortName evidence="5">AdoHcyase</shortName>
    </alternativeName>
</protein>
<dbReference type="PANTHER" id="PTHR23420:SF0">
    <property type="entry name" value="ADENOSYLHOMOCYSTEINASE"/>
    <property type="match status" value="1"/>
</dbReference>
<feature type="binding site" evidence="5 7">
    <location>
        <begin position="197"/>
        <end position="199"/>
    </location>
    <ligand>
        <name>NAD(+)</name>
        <dbReference type="ChEBI" id="CHEBI:57540"/>
    </ligand>
</feature>
<dbReference type="Gene3D" id="3.40.50.1480">
    <property type="entry name" value="Adenosylhomocysteinase-like"/>
    <property type="match status" value="1"/>
</dbReference>
<keyword evidence="2 5" id="KW-0554">One-carbon metabolism</keyword>
<dbReference type="GO" id="GO:0005829">
    <property type="term" value="C:cytosol"/>
    <property type="evidence" value="ECO:0007669"/>
    <property type="project" value="TreeGrafter"/>
</dbReference>
<dbReference type="Gene3D" id="3.40.50.720">
    <property type="entry name" value="NAD(P)-binding Rossmann-like Domain"/>
    <property type="match status" value="1"/>
</dbReference>
<dbReference type="SUPFAM" id="SSF51735">
    <property type="entry name" value="NAD(P)-binding Rossmann-fold domains"/>
    <property type="match status" value="1"/>
</dbReference>
<feature type="binding site" evidence="5 7">
    <location>
        <begin position="339"/>
        <end position="341"/>
    </location>
    <ligand>
        <name>NAD(+)</name>
        <dbReference type="ChEBI" id="CHEBI:57540"/>
    </ligand>
</feature>
<dbReference type="UniPathway" id="UPA00314">
    <property type="reaction ID" value="UER00076"/>
</dbReference>
<dbReference type="PROSITE" id="PS00739">
    <property type="entry name" value="ADOHCYASE_2"/>
    <property type="match status" value="1"/>
</dbReference>
<dbReference type="SUPFAM" id="SSF52283">
    <property type="entry name" value="Formate/glycerate dehydrogenase catalytic domain-like"/>
    <property type="match status" value="1"/>
</dbReference>
<dbReference type="CDD" id="cd00401">
    <property type="entry name" value="SAHH"/>
    <property type="match status" value="1"/>
</dbReference>
<comment type="catalytic activity">
    <reaction evidence="5 8">
        <text>S-adenosyl-L-homocysteine + H2O = L-homocysteine + adenosine</text>
        <dbReference type="Rhea" id="RHEA:21708"/>
        <dbReference type="ChEBI" id="CHEBI:15377"/>
        <dbReference type="ChEBI" id="CHEBI:16335"/>
        <dbReference type="ChEBI" id="CHEBI:57856"/>
        <dbReference type="ChEBI" id="CHEBI:58199"/>
        <dbReference type="EC" id="3.13.2.1"/>
    </reaction>
</comment>
<feature type="binding site" evidence="5 6">
    <location>
        <position position="230"/>
    </location>
    <ligand>
        <name>substrate</name>
    </ligand>
</feature>
<comment type="function">
    <text evidence="5">May play a key role in the regulation of the intracellular concentration of adenosylhomocysteine.</text>
</comment>
<dbReference type="InterPro" id="IPR042172">
    <property type="entry name" value="Adenosylhomocyst_ase-like_sf"/>
</dbReference>
<feature type="binding site" evidence="7">
    <location>
        <begin position="262"/>
        <end position="267"/>
    </location>
    <ligand>
        <name>NAD(+)</name>
        <dbReference type="ChEBI" id="CHEBI:57540"/>
    </ligand>
</feature>
<dbReference type="PROSITE" id="PS00738">
    <property type="entry name" value="ADOHCYASE_1"/>
    <property type="match status" value="1"/>
</dbReference>
<evidence type="ECO:0000256" key="7">
    <source>
        <dbReference type="PIRSR" id="PIRSR001109-2"/>
    </source>
</evidence>